<dbReference type="InterPro" id="IPR039904">
    <property type="entry name" value="TRANK1"/>
</dbReference>
<evidence type="ECO:0000256" key="2">
    <source>
        <dbReference type="SAM" id="MobiDB-lite"/>
    </source>
</evidence>
<evidence type="ECO:0000259" key="3">
    <source>
        <dbReference type="Pfam" id="PF13087"/>
    </source>
</evidence>
<dbReference type="InterPro" id="IPR027417">
    <property type="entry name" value="P-loop_NTPase"/>
</dbReference>
<keyword evidence="1" id="KW-0175">Coiled coil</keyword>
<gene>
    <name evidence="4" type="ORF">JRO89_XS09G0130600</name>
</gene>
<evidence type="ECO:0000313" key="5">
    <source>
        <dbReference type="Proteomes" id="UP000827721"/>
    </source>
</evidence>
<sequence length="410" mass="45218">MGAGTVAASETTPPGPGGAEGANLQDLPQTQSQKRSFGWSNNHSNIYKGSFYRQYVFPAITFAKPVFSNLYLCRSDVFGLQLRRSTVSGRSGFPPASSALSGNFLRPVSSYLQQHHLCVGKPKLFKTPLEALQRMFNQNQSSILVPLVTQPAKQPEAIVYIRQRKSHQLVEEQTHPAKTEVSEPNQVSKTVHSSQEEMAKLQALEKRVDAWEAKEFKARLQALEARVDAWVTRRDGRVAGQTRLYEALESPMEVQGKQQPVQENTELTIGVVSPHITQVVAIEDTLGHKDENIDGFTVKVKSVDGFQSCEENIIIISIVRSNIGGSIGSLSKPQRINISPTGDRHCLWIFGILRARLLPLSPFSCGPFPVVGAYLIFSGNEMAATSKPISSEKEVVLLRPGISMHTQWKG</sequence>
<comment type="caution">
    <text evidence="4">The sequence shown here is derived from an EMBL/GenBank/DDBJ whole genome shotgun (WGS) entry which is preliminary data.</text>
</comment>
<evidence type="ECO:0000256" key="1">
    <source>
        <dbReference type="SAM" id="Coils"/>
    </source>
</evidence>
<proteinExistence type="predicted"/>
<dbReference type="EMBL" id="JAFEMO010000009">
    <property type="protein sequence ID" value="KAH7565088.1"/>
    <property type="molecule type" value="Genomic_DNA"/>
</dbReference>
<keyword evidence="5" id="KW-1185">Reference proteome</keyword>
<organism evidence="4 5">
    <name type="scientific">Xanthoceras sorbifolium</name>
    <dbReference type="NCBI Taxonomy" id="99658"/>
    <lineage>
        <taxon>Eukaryota</taxon>
        <taxon>Viridiplantae</taxon>
        <taxon>Streptophyta</taxon>
        <taxon>Embryophyta</taxon>
        <taxon>Tracheophyta</taxon>
        <taxon>Spermatophyta</taxon>
        <taxon>Magnoliopsida</taxon>
        <taxon>eudicotyledons</taxon>
        <taxon>Gunneridae</taxon>
        <taxon>Pentapetalae</taxon>
        <taxon>rosids</taxon>
        <taxon>malvids</taxon>
        <taxon>Sapindales</taxon>
        <taxon>Sapindaceae</taxon>
        <taxon>Xanthoceroideae</taxon>
        <taxon>Xanthoceras</taxon>
    </lineage>
</organism>
<evidence type="ECO:0000313" key="4">
    <source>
        <dbReference type="EMBL" id="KAH7565088.1"/>
    </source>
</evidence>
<dbReference type="InterPro" id="IPR041679">
    <property type="entry name" value="DNA2/NAM7-like_C"/>
</dbReference>
<dbReference type="Gene3D" id="3.40.50.300">
    <property type="entry name" value="P-loop containing nucleotide triphosphate hydrolases"/>
    <property type="match status" value="1"/>
</dbReference>
<dbReference type="Pfam" id="PF13087">
    <property type="entry name" value="AAA_12"/>
    <property type="match status" value="1"/>
</dbReference>
<accession>A0ABQ8HLF6</accession>
<dbReference type="Proteomes" id="UP000827721">
    <property type="component" value="Unassembled WGS sequence"/>
</dbReference>
<feature type="domain" description="DNA2/NAM7 helicase-like C-terminal" evidence="3">
    <location>
        <begin position="262"/>
        <end position="351"/>
    </location>
</feature>
<feature type="region of interest" description="Disordered" evidence="2">
    <location>
        <begin position="1"/>
        <end position="25"/>
    </location>
</feature>
<dbReference type="PANTHER" id="PTHR21529">
    <property type="entry name" value="MAMMARY TURMOR VIRUS RECEPTOR HOMOLOG 1, 2 MTVR1, 2"/>
    <property type="match status" value="1"/>
</dbReference>
<name>A0ABQ8HLF6_9ROSI</name>
<feature type="coiled-coil region" evidence="1">
    <location>
        <begin position="194"/>
        <end position="233"/>
    </location>
</feature>
<protein>
    <recommendedName>
        <fullName evidence="3">DNA2/NAM7 helicase-like C-terminal domain-containing protein</fullName>
    </recommendedName>
</protein>
<reference evidence="4 5" key="1">
    <citation type="submission" date="2021-02" db="EMBL/GenBank/DDBJ databases">
        <title>Plant Genome Project.</title>
        <authorList>
            <person name="Zhang R.-G."/>
        </authorList>
    </citation>
    <scope>NUCLEOTIDE SEQUENCE [LARGE SCALE GENOMIC DNA]</scope>
    <source>
        <tissue evidence="4">Leaves</tissue>
    </source>
</reference>
<dbReference type="PANTHER" id="PTHR21529:SF4">
    <property type="entry name" value="TPR AND ANKYRIN REPEAT-CONTAINING PROTEIN 1"/>
    <property type="match status" value="1"/>
</dbReference>